<feature type="region of interest" description="Disordered" evidence="1">
    <location>
        <begin position="562"/>
        <end position="602"/>
    </location>
</feature>
<accession>A0A7J6E4H9</accession>
<proteinExistence type="predicted"/>
<feature type="region of interest" description="Disordered" evidence="1">
    <location>
        <begin position="77"/>
        <end position="111"/>
    </location>
</feature>
<comment type="caution">
    <text evidence="2">The sequence shown here is derived from an EMBL/GenBank/DDBJ whole genome shotgun (WGS) entry which is preliminary data.</text>
</comment>
<gene>
    <name evidence="2" type="ORF">F8388_015738</name>
</gene>
<dbReference type="Pfam" id="PF05340">
    <property type="entry name" value="DUF740"/>
    <property type="match status" value="1"/>
</dbReference>
<feature type="compositionally biased region" description="Low complexity" evidence="1">
    <location>
        <begin position="77"/>
        <end position="92"/>
    </location>
</feature>
<feature type="region of interest" description="Disordered" evidence="1">
    <location>
        <begin position="476"/>
        <end position="518"/>
    </location>
</feature>
<dbReference type="Proteomes" id="UP000525078">
    <property type="component" value="Unassembled WGS sequence"/>
</dbReference>
<evidence type="ECO:0000313" key="3">
    <source>
        <dbReference type="Proteomes" id="UP000525078"/>
    </source>
</evidence>
<feature type="compositionally biased region" description="Basic and acidic residues" evidence="1">
    <location>
        <begin position="586"/>
        <end position="595"/>
    </location>
</feature>
<feature type="compositionally biased region" description="Pro residues" evidence="1">
    <location>
        <begin position="1"/>
        <end position="18"/>
    </location>
</feature>
<feature type="region of interest" description="Disordered" evidence="1">
    <location>
        <begin position="154"/>
        <end position="173"/>
    </location>
</feature>
<evidence type="ECO:0000313" key="2">
    <source>
        <dbReference type="EMBL" id="KAF4353327.1"/>
    </source>
</evidence>
<feature type="compositionally biased region" description="Basic and acidic residues" evidence="1">
    <location>
        <begin position="501"/>
        <end position="518"/>
    </location>
</feature>
<reference evidence="2 3" key="1">
    <citation type="journal article" date="2020" name="bioRxiv">
        <title>Sequence and annotation of 42 cannabis genomes reveals extensive copy number variation in cannabinoid synthesis and pathogen resistance genes.</title>
        <authorList>
            <person name="Mckernan K.J."/>
            <person name="Helbert Y."/>
            <person name="Kane L.T."/>
            <person name="Ebling H."/>
            <person name="Zhang L."/>
            <person name="Liu B."/>
            <person name="Eaton Z."/>
            <person name="Mclaughlin S."/>
            <person name="Kingan S."/>
            <person name="Baybayan P."/>
            <person name="Concepcion G."/>
            <person name="Jordan M."/>
            <person name="Riva A."/>
            <person name="Barbazuk W."/>
            <person name="Harkins T."/>
        </authorList>
    </citation>
    <scope>NUCLEOTIDE SEQUENCE [LARGE SCALE GENOMIC DNA]</scope>
    <source>
        <strain evidence="3">cv. Jamaican Lion 4</strain>
        <tissue evidence="2">Leaf</tissue>
    </source>
</reference>
<name>A0A7J6E4H9_CANSA</name>
<dbReference type="EMBL" id="JAATIP010000297">
    <property type="protein sequence ID" value="KAF4353327.1"/>
    <property type="molecule type" value="Genomic_DNA"/>
</dbReference>
<feature type="compositionally biased region" description="Low complexity" evidence="1">
    <location>
        <begin position="634"/>
        <end position="647"/>
    </location>
</feature>
<feature type="compositionally biased region" description="Acidic residues" evidence="1">
    <location>
        <begin position="199"/>
        <end position="220"/>
    </location>
</feature>
<feature type="compositionally biased region" description="Basic and acidic residues" evidence="1">
    <location>
        <begin position="154"/>
        <end position="166"/>
    </location>
</feature>
<feature type="region of interest" description="Disordered" evidence="1">
    <location>
        <begin position="179"/>
        <end position="220"/>
    </location>
</feature>
<feature type="region of interest" description="Disordered" evidence="1">
    <location>
        <begin position="1"/>
        <end position="30"/>
    </location>
</feature>
<feature type="region of interest" description="Disordered" evidence="1">
    <location>
        <begin position="416"/>
        <end position="462"/>
    </location>
</feature>
<dbReference type="InterPro" id="IPR008004">
    <property type="entry name" value="OCTOPUS-like"/>
</dbReference>
<feature type="region of interest" description="Disordered" evidence="1">
    <location>
        <begin position="622"/>
        <end position="663"/>
    </location>
</feature>
<dbReference type="PANTHER" id="PTHR31659">
    <property type="entry name" value="PROTEIN: UPF0503-LIKE PROTEIN, PUTATIVE (DUF740)-RELATED"/>
    <property type="match status" value="1"/>
</dbReference>
<sequence length="712" mass="78793">MNPSTEQPPLPPQPPQPHRPSTSCDRHPEESFTGFCPSCLCERLAVLDHSSATTASSSSRKPPTSSTAAAALKAIFKPSASSSSSSAAFVAAAGGGAGPSSGNRNRPTSFFPELRRTKSFSASKNEGFSGVFEPQRKSCDVRVRNTLWNLFTQDDERFPGGKKESSKPGTGAVEIEVETRNIGGGGASSSVQGPVFESKEEEIEEEEELDEECLVEEEEEGEIRVFEEAIVGGNIIEDRVEEIVEEEEKESVEEIEEEEPEQIPELELKPMKDHIDLDAQTKKRDLKEIAGSFWSAASVFSKKLQKWRQKQKMKKRQNGGSSATLPVEKPIGRQFRETQSEIADYGFGRRSCDTDPRFSLDAGRMSLDAGRMSFDDPRYSFDEPRASWDGYLIGRTFPKMPTMVSVVEDPLPPPVHVIRSDNQIPVEEPINEDESVPGGSAQTRDYYSDSSSRRRRSLDRSNSIRKTAAAVVAEMDEIKSTSNSKVSPATVDYFPGPKLGVPDRDSRDSNSNSLRDDCSETFDMGFRDSASVIGNGDRKGPKKSRRWSKAWNIWGFIHRRGGNKDEDEDRYSRANGVERSYSESWPELRGDRNGDVRGGFNPKMLRSNSSVSWRNSQGFGGGGSFGSMRKSNPSSVASATAAATAETNGNGRKKKDEVVLERNRSARYSPNNIDNGLLRFYLTPMRSSRRSANGKSRYNQAHSIARSVLRLY</sequence>
<evidence type="ECO:0000256" key="1">
    <source>
        <dbReference type="SAM" id="MobiDB-lite"/>
    </source>
</evidence>
<dbReference type="PANTHER" id="PTHR31659:SF9">
    <property type="entry name" value="PROTEIN: UPF0503-LIKE PROTEIN, PUTATIVE (DUF740)-RELATED"/>
    <property type="match status" value="1"/>
</dbReference>
<dbReference type="AlphaFoldDB" id="A0A7J6E4H9"/>
<protein>
    <submittedName>
        <fullName evidence="2">Uncharacterized protein</fullName>
    </submittedName>
</protein>
<feature type="compositionally biased region" description="Basic and acidic residues" evidence="1">
    <location>
        <begin position="654"/>
        <end position="663"/>
    </location>
</feature>
<organism evidence="2 3">
    <name type="scientific">Cannabis sativa</name>
    <name type="common">Hemp</name>
    <name type="synonym">Marijuana</name>
    <dbReference type="NCBI Taxonomy" id="3483"/>
    <lineage>
        <taxon>Eukaryota</taxon>
        <taxon>Viridiplantae</taxon>
        <taxon>Streptophyta</taxon>
        <taxon>Embryophyta</taxon>
        <taxon>Tracheophyta</taxon>
        <taxon>Spermatophyta</taxon>
        <taxon>Magnoliopsida</taxon>
        <taxon>eudicotyledons</taxon>
        <taxon>Gunneridae</taxon>
        <taxon>Pentapetalae</taxon>
        <taxon>rosids</taxon>
        <taxon>fabids</taxon>
        <taxon>Rosales</taxon>
        <taxon>Cannabaceae</taxon>
        <taxon>Cannabis</taxon>
    </lineage>
</organism>
<dbReference type="GO" id="GO:0005886">
    <property type="term" value="C:plasma membrane"/>
    <property type="evidence" value="ECO:0007669"/>
    <property type="project" value="TreeGrafter"/>
</dbReference>